<keyword evidence="2" id="KW-0479">Metal-binding</keyword>
<dbReference type="EMBL" id="JAOYFB010000004">
    <property type="protein sequence ID" value="KAK4013978.1"/>
    <property type="molecule type" value="Genomic_DNA"/>
</dbReference>
<evidence type="ECO:0000256" key="5">
    <source>
        <dbReference type="ARBA" id="ARBA00023242"/>
    </source>
</evidence>
<evidence type="ECO:0000256" key="2">
    <source>
        <dbReference type="ARBA" id="ARBA00022723"/>
    </source>
</evidence>
<name>A0ABQ9ZM12_9CRUS</name>
<dbReference type="Pfam" id="PF05699">
    <property type="entry name" value="Dimer_Tnp_hAT"/>
    <property type="match status" value="1"/>
</dbReference>
<dbReference type="InterPro" id="IPR052035">
    <property type="entry name" value="ZnF_BED_domain_contain"/>
</dbReference>
<proteinExistence type="predicted"/>
<evidence type="ECO:0000256" key="1">
    <source>
        <dbReference type="ARBA" id="ARBA00004123"/>
    </source>
</evidence>
<evidence type="ECO:0000313" key="8">
    <source>
        <dbReference type="Proteomes" id="UP001234178"/>
    </source>
</evidence>
<evidence type="ECO:0000313" key="7">
    <source>
        <dbReference type="EMBL" id="KAK4013978.1"/>
    </source>
</evidence>
<dbReference type="InterPro" id="IPR008906">
    <property type="entry name" value="HATC_C_dom"/>
</dbReference>
<keyword evidence="5" id="KW-0539">Nucleus</keyword>
<keyword evidence="8" id="KW-1185">Reference proteome</keyword>
<evidence type="ECO:0000256" key="3">
    <source>
        <dbReference type="ARBA" id="ARBA00022771"/>
    </source>
</evidence>
<comment type="caution">
    <text evidence="7">The sequence shown here is derived from an EMBL/GenBank/DDBJ whole genome shotgun (WGS) entry which is preliminary data.</text>
</comment>
<gene>
    <name evidence="7" type="ORF">OUZ56_026526</name>
</gene>
<evidence type="ECO:0000256" key="4">
    <source>
        <dbReference type="ARBA" id="ARBA00022833"/>
    </source>
</evidence>
<dbReference type="SUPFAM" id="SSF53098">
    <property type="entry name" value="Ribonuclease H-like"/>
    <property type="match status" value="1"/>
</dbReference>
<keyword evidence="3" id="KW-0863">Zinc-finger</keyword>
<dbReference type="Proteomes" id="UP001234178">
    <property type="component" value="Unassembled WGS sequence"/>
</dbReference>
<feature type="domain" description="HAT C-terminal dimerisation" evidence="6">
    <location>
        <begin position="95"/>
        <end position="155"/>
    </location>
</feature>
<accession>A0ABQ9ZM12</accession>
<dbReference type="PANTHER" id="PTHR46481:SF10">
    <property type="entry name" value="ZINC FINGER BED DOMAIN-CONTAINING PROTEIN 39"/>
    <property type="match status" value="1"/>
</dbReference>
<evidence type="ECO:0000259" key="6">
    <source>
        <dbReference type="Pfam" id="PF05699"/>
    </source>
</evidence>
<protein>
    <recommendedName>
        <fullName evidence="6">HAT C-terminal dimerisation domain-containing protein</fullName>
    </recommendedName>
</protein>
<dbReference type="InterPro" id="IPR012337">
    <property type="entry name" value="RNaseH-like_sf"/>
</dbReference>
<reference evidence="7 8" key="1">
    <citation type="journal article" date="2023" name="Nucleic Acids Res.">
        <title>The hologenome of Daphnia magna reveals possible DNA methylation and microbiome-mediated evolution of the host genome.</title>
        <authorList>
            <person name="Chaturvedi A."/>
            <person name="Li X."/>
            <person name="Dhandapani V."/>
            <person name="Marshall H."/>
            <person name="Kissane S."/>
            <person name="Cuenca-Cambronero M."/>
            <person name="Asole G."/>
            <person name="Calvet F."/>
            <person name="Ruiz-Romero M."/>
            <person name="Marangio P."/>
            <person name="Guigo R."/>
            <person name="Rago D."/>
            <person name="Mirbahai L."/>
            <person name="Eastwood N."/>
            <person name="Colbourne J.K."/>
            <person name="Zhou J."/>
            <person name="Mallon E."/>
            <person name="Orsini L."/>
        </authorList>
    </citation>
    <scope>NUCLEOTIDE SEQUENCE [LARGE SCALE GENOMIC DNA]</scope>
    <source>
        <strain evidence="7">LRV0_1</strain>
    </source>
</reference>
<keyword evidence="4" id="KW-0862">Zinc</keyword>
<sequence length="176" mass="19945">MIERALKLKQKSSESSADKLSLSSQEWDFLAVVFELLKGFRMISEAMGNAKVPTISQVLPSESLHFMAKILDPRFKLKYFQQAGWRLRKINEMREKANSFWVSGQRISYPVLPKMAMDILAIPATSVPVEREFSGLSDIITPNRAKINPLTIETLYDLKGYLKFGGDAATNFIQLI</sequence>
<dbReference type="PANTHER" id="PTHR46481">
    <property type="entry name" value="ZINC FINGER BED DOMAIN-CONTAINING PROTEIN 4"/>
    <property type="match status" value="1"/>
</dbReference>
<comment type="subcellular location">
    <subcellularLocation>
        <location evidence="1">Nucleus</location>
    </subcellularLocation>
</comment>
<organism evidence="7 8">
    <name type="scientific">Daphnia magna</name>
    <dbReference type="NCBI Taxonomy" id="35525"/>
    <lineage>
        <taxon>Eukaryota</taxon>
        <taxon>Metazoa</taxon>
        <taxon>Ecdysozoa</taxon>
        <taxon>Arthropoda</taxon>
        <taxon>Crustacea</taxon>
        <taxon>Branchiopoda</taxon>
        <taxon>Diplostraca</taxon>
        <taxon>Cladocera</taxon>
        <taxon>Anomopoda</taxon>
        <taxon>Daphniidae</taxon>
        <taxon>Daphnia</taxon>
    </lineage>
</organism>